<dbReference type="SMART" id="SM00369">
    <property type="entry name" value="LRR_TYP"/>
    <property type="match status" value="4"/>
</dbReference>
<dbReference type="InterPro" id="IPR003591">
    <property type="entry name" value="Leu-rich_rpt_typical-subtyp"/>
</dbReference>
<protein>
    <recommendedName>
        <fullName evidence="7">Leucine-rich repeat-containing protein 57</fullName>
    </recommendedName>
</protein>
<dbReference type="FunFam" id="3.80.10.10:FF:000230">
    <property type="entry name" value="Leucine-rich repeat-containing protein 57"/>
    <property type="match status" value="1"/>
</dbReference>
<dbReference type="Pfam" id="PF00560">
    <property type="entry name" value="LRR_1"/>
    <property type="match status" value="3"/>
</dbReference>
<keyword evidence="2" id="KW-0677">Repeat</keyword>
<dbReference type="AlphaFoldDB" id="A0A1Y1K4U9"/>
<accession>A0A1Y1K4U9</accession>
<reference evidence="4" key="3">
    <citation type="submission" date="2019-08" db="EMBL/GenBank/DDBJ databases">
        <authorList>
            <consortium name="Photinus pyralis genome working group"/>
            <person name="Fallon T.R."/>
            <person name="Sander Lower S.E."/>
            <person name="Weng J.-K."/>
        </authorList>
    </citation>
    <scope>NUCLEOTIDE SEQUENCE</scope>
    <source>
        <strain evidence="4">1611_PpyrPB1</strain>
        <tissue evidence="4">Whole body</tissue>
    </source>
</reference>
<dbReference type="Gene3D" id="3.80.10.10">
    <property type="entry name" value="Ribonuclease Inhibitor"/>
    <property type="match status" value="2"/>
</dbReference>
<gene>
    <name evidence="4" type="ORF">PPYR_05077</name>
    <name evidence="5" type="ORF">PPYR_05080</name>
</gene>
<dbReference type="EMBL" id="VVIM01000002">
    <property type="protein sequence ID" value="KAB0802894.1"/>
    <property type="molecule type" value="Genomic_DNA"/>
</dbReference>
<dbReference type="EMBL" id="GEZM01092697">
    <property type="protein sequence ID" value="JAV56492.1"/>
    <property type="molecule type" value="Transcribed_RNA"/>
</dbReference>
<dbReference type="GO" id="GO:0005737">
    <property type="term" value="C:cytoplasm"/>
    <property type="evidence" value="ECO:0007669"/>
    <property type="project" value="TreeGrafter"/>
</dbReference>
<proteinExistence type="predicted"/>
<dbReference type="InterPro" id="IPR001611">
    <property type="entry name" value="Leu-rich_rpt"/>
</dbReference>
<keyword evidence="6" id="KW-1185">Reference proteome</keyword>
<sequence>MGNSGLKQHLETSKKTGVLKISQQKLNEFPPGILQLDGNLRTLDISDNKFITLPNEISRFIHLKQLNLNKNKLTKLPDCIGALTKLELFNGSHNNLISLPRTISNLIHLKQVYLSDNHFKEFPLVFTGLKHLDVLDLSRNEINCIPPEISGLYAIELILNQNQISEITYHVATCPRLKTLRLEENCLQLSAIHPAVLGESKISNLALDGNLFEVKELSEVDGYDLYMERFTAVKKKMF</sequence>
<dbReference type="FunCoup" id="A0A1Y1K4U9">
    <property type="interactions" value="1172"/>
</dbReference>
<evidence type="ECO:0000313" key="5">
    <source>
        <dbReference type="EMBL" id="KAB0802894.1"/>
    </source>
</evidence>
<name>A0A1Y1K4U9_PHOPY</name>
<evidence type="ECO:0000313" key="6">
    <source>
        <dbReference type="Proteomes" id="UP000327044"/>
    </source>
</evidence>
<dbReference type="Proteomes" id="UP000327044">
    <property type="component" value="Unassembled WGS sequence"/>
</dbReference>
<reference evidence="4 6" key="2">
    <citation type="journal article" date="2018" name="Elife">
        <title>Firefly genomes illuminate parallel origins of bioluminescence in beetles.</title>
        <authorList>
            <person name="Fallon T.R."/>
            <person name="Lower S.E."/>
            <person name="Chang C.H."/>
            <person name="Bessho-Uehara M."/>
            <person name="Martin G.J."/>
            <person name="Bewick A.J."/>
            <person name="Behringer M."/>
            <person name="Debat H.J."/>
            <person name="Wong I."/>
            <person name="Day J.C."/>
            <person name="Suvorov A."/>
            <person name="Silva C.J."/>
            <person name="Stanger-Hall K.F."/>
            <person name="Hall D.W."/>
            <person name="Schmitz R.J."/>
            <person name="Nelson D.R."/>
            <person name="Lewis S.M."/>
            <person name="Shigenobu S."/>
            <person name="Bybee S.M."/>
            <person name="Larracuente A.M."/>
            <person name="Oba Y."/>
            <person name="Weng J.K."/>
        </authorList>
    </citation>
    <scope>NUCLEOTIDE SEQUENCE [LARGE SCALE GENOMIC DNA]</scope>
    <source>
        <strain evidence="4">1611_PpyrPB1</strain>
        <tissue evidence="4">Whole body</tissue>
    </source>
</reference>
<evidence type="ECO:0000256" key="2">
    <source>
        <dbReference type="ARBA" id="ARBA00022737"/>
    </source>
</evidence>
<dbReference type="EMBL" id="VVIM01000002">
    <property type="protein sequence ID" value="KAB0802891.1"/>
    <property type="molecule type" value="Genomic_DNA"/>
</dbReference>
<dbReference type="PROSITE" id="PS51450">
    <property type="entry name" value="LRR"/>
    <property type="match status" value="3"/>
</dbReference>
<evidence type="ECO:0000313" key="3">
    <source>
        <dbReference type="EMBL" id="JAV56492.1"/>
    </source>
</evidence>
<reference evidence="3" key="1">
    <citation type="journal article" date="2016" name="Sci. Rep.">
        <title>Molecular characterization of firefly nuptial gifts: a multi-omics approach sheds light on postcopulatory sexual selection.</title>
        <authorList>
            <person name="Al-Wathiqui N."/>
            <person name="Fallon T.R."/>
            <person name="South A."/>
            <person name="Weng J.K."/>
            <person name="Lewis S.M."/>
        </authorList>
    </citation>
    <scope>NUCLEOTIDE SEQUENCE</scope>
</reference>
<dbReference type="InParanoid" id="A0A1Y1K4U9"/>
<evidence type="ECO:0000313" key="4">
    <source>
        <dbReference type="EMBL" id="KAB0802891.1"/>
    </source>
</evidence>
<dbReference type="OrthoDB" id="1728874at2759"/>
<evidence type="ECO:0008006" key="7">
    <source>
        <dbReference type="Google" id="ProtNLM"/>
    </source>
</evidence>
<organism evidence="3">
    <name type="scientific">Photinus pyralis</name>
    <name type="common">Common eastern firefly</name>
    <name type="synonym">Lampyris pyralis</name>
    <dbReference type="NCBI Taxonomy" id="7054"/>
    <lineage>
        <taxon>Eukaryota</taxon>
        <taxon>Metazoa</taxon>
        <taxon>Ecdysozoa</taxon>
        <taxon>Arthropoda</taxon>
        <taxon>Hexapoda</taxon>
        <taxon>Insecta</taxon>
        <taxon>Pterygota</taxon>
        <taxon>Neoptera</taxon>
        <taxon>Endopterygota</taxon>
        <taxon>Coleoptera</taxon>
        <taxon>Polyphaga</taxon>
        <taxon>Elateriformia</taxon>
        <taxon>Elateroidea</taxon>
        <taxon>Lampyridae</taxon>
        <taxon>Lampyrinae</taxon>
        <taxon>Photinus</taxon>
    </lineage>
</organism>
<evidence type="ECO:0000256" key="1">
    <source>
        <dbReference type="ARBA" id="ARBA00022614"/>
    </source>
</evidence>
<dbReference type="InterPro" id="IPR032675">
    <property type="entry name" value="LRR_dom_sf"/>
</dbReference>
<dbReference type="PANTHER" id="PTHR48051:SF1">
    <property type="entry name" value="RAS SUPPRESSOR PROTEIN 1"/>
    <property type="match status" value="1"/>
</dbReference>
<dbReference type="InterPro" id="IPR050216">
    <property type="entry name" value="LRR_domain-containing"/>
</dbReference>
<dbReference type="PANTHER" id="PTHR48051">
    <property type="match status" value="1"/>
</dbReference>
<keyword evidence="1" id="KW-0433">Leucine-rich repeat</keyword>
<dbReference type="SUPFAM" id="SSF52058">
    <property type="entry name" value="L domain-like"/>
    <property type="match status" value="1"/>
</dbReference>